<proteinExistence type="predicted"/>
<dbReference type="KEGG" id="cfer:D4Z93_08535"/>
<dbReference type="Pfam" id="PF11167">
    <property type="entry name" value="DUF2953"/>
    <property type="match status" value="1"/>
</dbReference>
<reference evidence="2 3" key="1">
    <citation type="journal article" date="2019" name="Int. J. Syst. Evol. Microbiol.">
        <title>Clostridium fermenticellae sp. nov., isolated from the mud in a fermentation cellar for the production of the Chinese liquor, baijiu.</title>
        <authorList>
            <person name="Xu P.X."/>
            <person name="Chai L.J."/>
            <person name="Qiu T."/>
            <person name="Zhang X.J."/>
            <person name="Lu Z.M."/>
            <person name="Xiao C."/>
            <person name="Wang S.T."/>
            <person name="Shen C.H."/>
            <person name="Shi J.S."/>
            <person name="Xu Z.H."/>
        </authorList>
    </citation>
    <scope>NUCLEOTIDE SEQUENCE [LARGE SCALE GENOMIC DNA]</scope>
    <source>
        <strain evidence="2 3">JN500901</strain>
    </source>
</reference>
<dbReference type="EMBL" id="CP032416">
    <property type="protein sequence ID" value="AYD40573.1"/>
    <property type="molecule type" value="Genomic_DNA"/>
</dbReference>
<keyword evidence="3" id="KW-1185">Reference proteome</keyword>
<keyword evidence="1" id="KW-0812">Transmembrane</keyword>
<name>A0A386H4W6_9CLOT</name>
<dbReference type="Proteomes" id="UP000266301">
    <property type="component" value="Chromosome"/>
</dbReference>
<accession>A0A386H4W6</accession>
<evidence type="ECO:0000256" key="1">
    <source>
        <dbReference type="SAM" id="Phobius"/>
    </source>
</evidence>
<keyword evidence="1" id="KW-0472">Membrane</keyword>
<gene>
    <name evidence="2" type="ORF">D4Z93_08535</name>
</gene>
<keyword evidence="1" id="KW-1133">Transmembrane helix</keyword>
<organism evidence="2 3">
    <name type="scientific">Clostridium fermenticellae</name>
    <dbReference type="NCBI Taxonomy" id="2068654"/>
    <lineage>
        <taxon>Bacteria</taxon>
        <taxon>Bacillati</taxon>
        <taxon>Bacillota</taxon>
        <taxon>Clostridia</taxon>
        <taxon>Eubacteriales</taxon>
        <taxon>Clostridiaceae</taxon>
        <taxon>Clostridium</taxon>
    </lineage>
</organism>
<protein>
    <submittedName>
        <fullName evidence="2">DUF2953 domain-containing protein</fullName>
    </submittedName>
</protein>
<sequence length="175" mass="20356">MVILIKVQIWRIIQMLIFLLILLIIFFLLIVPIPLKLKILYKNKKFGIYLYNINIYNKLFKNRKIKSSSPKRINIKHLSSLLSSLSSFKNSKLKPIIKLNINLTYGLDDAAYTAVLYGMLSSSYPLIKNLLSTIFKIKKVNINITPKMNDCILDFELNSIISINLAKIIYMRFLI</sequence>
<evidence type="ECO:0000313" key="3">
    <source>
        <dbReference type="Proteomes" id="UP000266301"/>
    </source>
</evidence>
<evidence type="ECO:0000313" key="2">
    <source>
        <dbReference type="EMBL" id="AYD40573.1"/>
    </source>
</evidence>
<dbReference type="OrthoDB" id="1912805at2"/>
<dbReference type="AlphaFoldDB" id="A0A386H4W6"/>
<dbReference type="InterPro" id="IPR021338">
    <property type="entry name" value="DUF2953"/>
</dbReference>
<feature type="transmembrane region" description="Helical" evidence="1">
    <location>
        <begin position="12"/>
        <end position="35"/>
    </location>
</feature>